<dbReference type="InterPro" id="IPR036271">
    <property type="entry name" value="Tet_transcr_reg_TetR-rel_C_sf"/>
</dbReference>
<feature type="domain" description="HTH tetR-type" evidence="7">
    <location>
        <begin position="25"/>
        <end position="85"/>
    </location>
</feature>
<dbReference type="Gene3D" id="1.10.10.60">
    <property type="entry name" value="Homeodomain-like"/>
    <property type="match status" value="1"/>
</dbReference>
<gene>
    <name evidence="8" type="ORF">MANY_13780</name>
</gene>
<dbReference type="SUPFAM" id="SSF48498">
    <property type="entry name" value="Tetracyclin repressor-like, C-terminal domain"/>
    <property type="match status" value="1"/>
</dbReference>
<evidence type="ECO:0000259" key="7">
    <source>
        <dbReference type="PROSITE" id="PS50977"/>
    </source>
</evidence>
<dbReference type="KEGG" id="many:MANY_13780"/>
<keyword evidence="2" id="KW-0805">Transcription regulation</keyword>
<dbReference type="InterPro" id="IPR011075">
    <property type="entry name" value="TetR_C"/>
</dbReference>
<dbReference type="Gene3D" id="1.10.357.10">
    <property type="entry name" value="Tetracycline Repressor, domain 2"/>
    <property type="match status" value="1"/>
</dbReference>
<dbReference type="Pfam" id="PF16859">
    <property type="entry name" value="TetR_C_11"/>
    <property type="match status" value="1"/>
</dbReference>
<name>A0A6N4WA04_9MYCO</name>
<evidence type="ECO:0000256" key="4">
    <source>
        <dbReference type="ARBA" id="ARBA00023163"/>
    </source>
</evidence>
<dbReference type="PROSITE" id="PS50977">
    <property type="entry name" value="HTH_TETR_2"/>
    <property type="match status" value="1"/>
</dbReference>
<comment type="subunit">
    <text evidence="1">Homodimer.</text>
</comment>
<proteinExistence type="predicted"/>
<dbReference type="Pfam" id="PF00440">
    <property type="entry name" value="TetR_N"/>
    <property type="match status" value="1"/>
</dbReference>
<feature type="compositionally biased region" description="Basic and acidic residues" evidence="6">
    <location>
        <begin position="16"/>
        <end position="27"/>
    </location>
</feature>
<organism evidence="8 9">
    <name type="scientific">Mycolicibacterium anyangense</name>
    <dbReference type="NCBI Taxonomy" id="1431246"/>
    <lineage>
        <taxon>Bacteria</taxon>
        <taxon>Bacillati</taxon>
        <taxon>Actinomycetota</taxon>
        <taxon>Actinomycetes</taxon>
        <taxon>Mycobacteriales</taxon>
        <taxon>Mycobacteriaceae</taxon>
        <taxon>Mycolicibacterium</taxon>
    </lineage>
</organism>
<evidence type="ECO:0000256" key="3">
    <source>
        <dbReference type="ARBA" id="ARBA00023125"/>
    </source>
</evidence>
<dbReference type="PROSITE" id="PS01081">
    <property type="entry name" value="HTH_TETR_1"/>
    <property type="match status" value="1"/>
</dbReference>
<evidence type="ECO:0000256" key="2">
    <source>
        <dbReference type="ARBA" id="ARBA00023015"/>
    </source>
</evidence>
<evidence type="ECO:0000313" key="9">
    <source>
        <dbReference type="Proteomes" id="UP000467249"/>
    </source>
</evidence>
<dbReference type="InterPro" id="IPR001647">
    <property type="entry name" value="HTH_TetR"/>
</dbReference>
<evidence type="ECO:0000313" key="8">
    <source>
        <dbReference type="EMBL" id="BBZ76041.1"/>
    </source>
</evidence>
<keyword evidence="4" id="KW-0804">Transcription</keyword>
<protein>
    <submittedName>
        <fullName evidence="8">TetR family transcriptional regulator</fullName>
    </submittedName>
</protein>
<dbReference type="GO" id="GO:0003700">
    <property type="term" value="F:DNA-binding transcription factor activity"/>
    <property type="evidence" value="ECO:0007669"/>
    <property type="project" value="TreeGrafter"/>
</dbReference>
<evidence type="ECO:0000256" key="5">
    <source>
        <dbReference type="PROSITE-ProRule" id="PRU00335"/>
    </source>
</evidence>
<evidence type="ECO:0000256" key="1">
    <source>
        <dbReference type="ARBA" id="ARBA00011738"/>
    </source>
</evidence>
<sequence>MSAAATQGPRPGPEPEPTRGRPRDPRTDGAIMAATRRLLTDMGYEQVSMESIAKAAGVSRPTIYRRWPSKAHVVFEAAFGTPATPGLVSRTGDFETDLREFVRRTVAFWQQPVVKAATMGILADRQRDPELDIRTQRLLDDMIRGELATLVHSGAEAGVVRAGVDIDTLFNTLVGTAFYATLVDGRGGSEHLADTLCSLVMRGVQKNRGDEGPR</sequence>
<dbReference type="PANTHER" id="PTHR30055">
    <property type="entry name" value="HTH-TYPE TRANSCRIPTIONAL REGULATOR RUTR"/>
    <property type="match status" value="1"/>
</dbReference>
<dbReference type="InterPro" id="IPR023772">
    <property type="entry name" value="DNA-bd_HTH_TetR-type_CS"/>
</dbReference>
<dbReference type="FunFam" id="1.10.10.60:FF:000141">
    <property type="entry name" value="TetR family transcriptional regulator"/>
    <property type="match status" value="1"/>
</dbReference>
<reference evidence="8 9" key="1">
    <citation type="journal article" date="2019" name="Emerg. Microbes Infect.">
        <title>Comprehensive subspecies identification of 175 nontuberculous mycobacteria species based on 7547 genomic profiles.</title>
        <authorList>
            <person name="Matsumoto Y."/>
            <person name="Kinjo T."/>
            <person name="Motooka D."/>
            <person name="Nabeya D."/>
            <person name="Jung N."/>
            <person name="Uechi K."/>
            <person name="Horii T."/>
            <person name="Iida T."/>
            <person name="Fujita J."/>
            <person name="Nakamura S."/>
        </authorList>
    </citation>
    <scope>NUCLEOTIDE SEQUENCE [LARGE SCALE GENOMIC DNA]</scope>
    <source>
        <strain evidence="8 9">JCM 30275</strain>
    </source>
</reference>
<dbReference type="Proteomes" id="UP000467249">
    <property type="component" value="Chromosome"/>
</dbReference>
<dbReference type="GO" id="GO:0000976">
    <property type="term" value="F:transcription cis-regulatory region binding"/>
    <property type="evidence" value="ECO:0007669"/>
    <property type="project" value="TreeGrafter"/>
</dbReference>
<evidence type="ECO:0000256" key="6">
    <source>
        <dbReference type="SAM" id="MobiDB-lite"/>
    </source>
</evidence>
<keyword evidence="3 5" id="KW-0238">DNA-binding</keyword>
<dbReference type="GO" id="GO:0045892">
    <property type="term" value="P:negative regulation of DNA-templated transcription"/>
    <property type="evidence" value="ECO:0007669"/>
    <property type="project" value="UniProtKB-ARBA"/>
</dbReference>
<dbReference type="EMBL" id="AP022620">
    <property type="protein sequence ID" value="BBZ76041.1"/>
    <property type="molecule type" value="Genomic_DNA"/>
</dbReference>
<dbReference type="PANTHER" id="PTHR30055:SF148">
    <property type="entry name" value="TETR-FAMILY TRANSCRIPTIONAL REGULATOR"/>
    <property type="match status" value="1"/>
</dbReference>
<dbReference type="AlphaFoldDB" id="A0A6N4WA04"/>
<dbReference type="InterPro" id="IPR009057">
    <property type="entry name" value="Homeodomain-like_sf"/>
</dbReference>
<dbReference type="PRINTS" id="PR00455">
    <property type="entry name" value="HTHTETR"/>
</dbReference>
<accession>A0A6N4WA04</accession>
<dbReference type="InterPro" id="IPR050109">
    <property type="entry name" value="HTH-type_TetR-like_transc_reg"/>
</dbReference>
<dbReference type="RefSeq" id="WP_322790585.1">
    <property type="nucleotide sequence ID" value="NZ_AP022620.1"/>
</dbReference>
<feature type="DNA-binding region" description="H-T-H motif" evidence="5">
    <location>
        <begin position="48"/>
        <end position="67"/>
    </location>
</feature>
<dbReference type="SUPFAM" id="SSF46689">
    <property type="entry name" value="Homeodomain-like"/>
    <property type="match status" value="1"/>
</dbReference>
<feature type="region of interest" description="Disordered" evidence="6">
    <location>
        <begin position="1"/>
        <end position="29"/>
    </location>
</feature>
<keyword evidence="9" id="KW-1185">Reference proteome</keyword>